<evidence type="ECO:0000313" key="10">
    <source>
        <dbReference type="Proteomes" id="UP000234789"/>
    </source>
</evidence>
<dbReference type="GO" id="GO:0008233">
    <property type="term" value="F:peptidase activity"/>
    <property type="evidence" value="ECO:0007669"/>
    <property type="project" value="UniProtKB-KW"/>
</dbReference>
<dbReference type="GO" id="GO:0009372">
    <property type="term" value="P:quorum sensing"/>
    <property type="evidence" value="ECO:0007669"/>
    <property type="project" value="UniProtKB-KW"/>
</dbReference>
<keyword evidence="6 8" id="KW-1133">Transmembrane helix</keyword>
<proteinExistence type="predicted"/>
<keyword evidence="10" id="KW-1185">Reference proteome</keyword>
<evidence type="ECO:0000256" key="6">
    <source>
        <dbReference type="ARBA" id="ARBA00022989"/>
    </source>
</evidence>
<keyword evidence="4 8" id="KW-0812">Transmembrane</keyword>
<sequence>MLEKWSIAFADRLIRHSPESKMRAEVLAYALGVYLNLAATVLLALAFGLLTGELAQTLTAMLLFNLTRLFTGGFHFKSLGACALASAALYAAIPWFELAAPTASALTVWALAIFLLLAPASAPETTRLPRRLRPWLKAVAVLLAAANLALSSELFALVLAAQALTLLPVRKGGEDR</sequence>
<name>A0A2N5N186_9BACL</name>
<evidence type="ECO:0000256" key="2">
    <source>
        <dbReference type="ARBA" id="ARBA00022654"/>
    </source>
</evidence>
<protein>
    <recommendedName>
        <fullName evidence="11">Accessory gene regulator B</fullName>
    </recommendedName>
</protein>
<evidence type="ECO:0000256" key="3">
    <source>
        <dbReference type="ARBA" id="ARBA00022670"/>
    </source>
</evidence>
<dbReference type="Pfam" id="PF04647">
    <property type="entry name" value="AgrB"/>
    <property type="match status" value="1"/>
</dbReference>
<organism evidence="9 10">
    <name type="scientific">Paenibacillus pasadenensis</name>
    <dbReference type="NCBI Taxonomy" id="217090"/>
    <lineage>
        <taxon>Bacteria</taxon>
        <taxon>Bacillati</taxon>
        <taxon>Bacillota</taxon>
        <taxon>Bacilli</taxon>
        <taxon>Bacillales</taxon>
        <taxon>Paenibacillaceae</taxon>
        <taxon>Paenibacillus</taxon>
    </lineage>
</organism>
<evidence type="ECO:0000256" key="5">
    <source>
        <dbReference type="ARBA" id="ARBA00022801"/>
    </source>
</evidence>
<keyword evidence="3" id="KW-0645">Protease</keyword>
<comment type="caution">
    <text evidence="9">The sequence shown here is derived from an EMBL/GenBank/DDBJ whole genome shotgun (WGS) entry which is preliminary data.</text>
</comment>
<dbReference type="GO" id="GO:0016020">
    <property type="term" value="C:membrane"/>
    <property type="evidence" value="ECO:0007669"/>
    <property type="project" value="InterPro"/>
</dbReference>
<dbReference type="InterPro" id="IPR006741">
    <property type="entry name" value="AgrB"/>
</dbReference>
<dbReference type="Proteomes" id="UP000234789">
    <property type="component" value="Unassembled WGS sequence"/>
</dbReference>
<feature type="transmembrane region" description="Helical" evidence="8">
    <location>
        <begin position="78"/>
        <end position="96"/>
    </location>
</feature>
<dbReference type="EMBL" id="NFEZ01000004">
    <property type="protein sequence ID" value="PLT44092.1"/>
    <property type="molecule type" value="Genomic_DNA"/>
</dbReference>
<dbReference type="GO" id="GO:0006508">
    <property type="term" value="P:proteolysis"/>
    <property type="evidence" value="ECO:0007669"/>
    <property type="project" value="UniProtKB-KW"/>
</dbReference>
<dbReference type="RefSeq" id="WP_101808480.1">
    <property type="nucleotide sequence ID" value="NZ_NFEZ01000004.1"/>
</dbReference>
<keyword evidence="7 8" id="KW-0472">Membrane</keyword>
<reference evidence="9 10" key="1">
    <citation type="submission" date="2017-05" db="EMBL/GenBank/DDBJ databases">
        <title>Functional genome analysis of Paenibacillus pasadenensis strain R16: insights on endophytic life style and antifungal activity.</title>
        <authorList>
            <person name="Passera A."/>
            <person name="Marcolungo L."/>
            <person name="Casati P."/>
            <person name="Brasca M."/>
            <person name="Quaglino F."/>
            <person name="Delledonne M."/>
        </authorList>
    </citation>
    <scope>NUCLEOTIDE SEQUENCE [LARGE SCALE GENOMIC DNA]</scope>
    <source>
        <strain evidence="9 10">R16</strain>
    </source>
</reference>
<evidence type="ECO:0000256" key="7">
    <source>
        <dbReference type="ARBA" id="ARBA00023136"/>
    </source>
</evidence>
<dbReference type="SMART" id="SM00793">
    <property type="entry name" value="AgrB"/>
    <property type="match status" value="1"/>
</dbReference>
<evidence type="ECO:0008006" key="11">
    <source>
        <dbReference type="Google" id="ProtNLM"/>
    </source>
</evidence>
<keyword evidence="5" id="KW-0378">Hydrolase</keyword>
<accession>A0A2N5N186</accession>
<feature type="transmembrane region" description="Helical" evidence="8">
    <location>
        <begin position="26"/>
        <end position="48"/>
    </location>
</feature>
<evidence type="ECO:0000256" key="4">
    <source>
        <dbReference type="ARBA" id="ARBA00022692"/>
    </source>
</evidence>
<feature type="transmembrane region" description="Helical" evidence="8">
    <location>
        <begin position="134"/>
        <end position="161"/>
    </location>
</feature>
<evidence type="ECO:0000256" key="8">
    <source>
        <dbReference type="SAM" id="Phobius"/>
    </source>
</evidence>
<dbReference type="AlphaFoldDB" id="A0A2N5N186"/>
<keyword evidence="2" id="KW-0673">Quorum sensing</keyword>
<keyword evidence="1" id="KW-1003">Cell membrane</keyword>
<gene>
    <name evidence="9" type="ORF">B8V81_2523</name>
</gene>
<evidence type="ECO:0000313" key="9">
    <source>
        <dbReference type="EMBL" id="PLT44092.1"/>
    </source>
</evidence>
<feature type="transmembrane region" description="Helical" evidence="8">
    <location>
        <begin position="102"/>
        <end position="122"/>
    </location>
</feature>
<evidence type="ECO:0000256" key="1">
    <source>
        <dbReference type="ARBA" id="ARBA00022475"/>
    </source>
</evidence>